<dbReference type="AlphaFoldDB" id="A0A517PYH9"/>
<sequence length="281" mass="31902">MTLCVAWIRTVGDSQELVLASDSRLSGCGETWDACPKVLCLPRSDAAIAFAGSTLRTYPLMLQLVSSIASFPESRRRILDFDEMKGHTVRVFNFILSKVVHEVHDGELEFRRELAASSFLLCGYSWRNKCFRVIRLAYDESSGSYSAHSYKVKKRTCVFIGDVDEDKNIDIPQEAKKRLEQILLSKDKFPDGNLDWEPFAVLRDIIIEANHRTIGGPPQLLKIYPHMNTQMFAVYWPSRSQGALTIGGRDTLDYERTDWPRLDATSLEVSGISLDDSTYMF</sequence>
<dbReference type="EMBL" id="CP036266">
    <property type="protein sequence ID" value="QDT24431.1"/>
    <property type="molecule type" value="Genomic_DNA"/>
</dbReference>
<reference evidence="1 2" key="1">
    <citation type="submission" date="2019-02" db="EMBL/GenBank/DDBJ databases">
        <title>Deep-cultivation of Planctomycetes and their phenomic and genomic characterization uncovers novel biology.</title>
        <authorList>
            <person name="Wiegand S."/>
            <person name="Jogler M."/>
            <person name="Boedeker C."/>
            <person name="Pinto D."/>
            <person name="Vollmers J."/>
            <person name="Rivas-Marin E."/>
            <person name="Kohn T."/>
            <person name="Peeters S.H."/>
            <person name="Heuer A."/>
            <person name="Rast P."/>
            <person name="Oberbeckmann S."/>
            <person name="Bunk B."/>
            <person name="Jeske O."/>
            <person name="Meyerdierks A."/>
            <person name="Storesund J.E."/>
            <person name="Kallscheuer N."/>
            <person name="Luecker S."/>
            <person name="Lage O.M."/>
            <person name="Pohl T."/>
            <person name="Merkel B.J."/>
            <person name="Hornburger P."/>
            <person name="Mueller R.-W."/>
            <person name="Bruemmer F."/>
            <person name="Labrenz M."/>
            <person name="Spormann A.M."/>
            <person name="Op den Camp H."/>
            <person name="Overmann J."/>
            <person name="Amann R."/>
            <person name="Jetten M.S.M."/>
            <person name="Mascher T."/>
            <person name="Medema M.H."/>
            <person name="Devos D.P."/>
            <person name="Kaster A.-K."/>
            <person name="Ovreas L."/>
            <person name="Rohde M."/>
            <person name="Galperin M.Y."/>
            <person name="Jogler C."/>
        </authorList>
    </citation>
    <scope>NUCLEOTIDE SEQUENCE [LARGE SCALE GENOMIC DNA]</scope>
    <source>
        <strain evidence="1 2">HG66A1</strain>
    </source>
</reference>
<organism evidence="1 2">
    <name type="scientific">Gimesia chilikensis</name>
    <dbReference type="NCBI Taxonomy" id="2605989"/>
    <lineage>
        <taxon>Bacteria</taxon>
        <taxon>Pseudomonadati</taxon>
        <taxon>Planctomycetota</taxon>
        <taxon>Planctomycetia</taxon>
        <taxon>Planctomycetales</taxon>
        <taxon>Planctomycetaceae</taxon>
        <taxon>Gimesia</taxon>
    </lineage>
</organism>
<evidence type="ECO:0000313" key="2">
    <source>
        <dbReference type="Proteomes" id="UP000320421"/>
    </source>
</evidence>
<evidence type="ECO:0000313" key="1">
    <source>
        <dbReference type="EMBL" id="QDT24431.1"/>
    </source>
</evidence>
<dbReference type="Proteomes" id="UP000320421">
    <property type="component" value="Chromosome"/>
</dbReference>
<protein>
    <submittedName>
        <fullName evidence="1">Uncharacterized protein</fullName>
    </submittedName>
</protein>
<name>A0A517PYH9_9PLAN</name>
<proteinExistence type="predicted"/>
<keyword evidence="2" id="KW-1185">Reference proteome</keyword>
<gene>
    <name evidence="1" type="ORF">HG66A1_62630</name>
</gene>
<accession>A0A517PYH9</accession>